<dbReference type="PANTHER" id="PTHR22604:SF105">
    <property type="entry name" value="TRANS-1,2-DIHYDROBENZENE-1,2-DIOL DEHYDROGENASE"/>
    <property type="match status" value="1"/>
</dbReference>
<dbReference type="Gene3D" id="3.40.50.720">
    <property type="entry name" value="NAD(P)-binding Rossmann-like Domain"/>
    <property type="match status" value="1"/>
</dbReference>
<dbReference type="PANTHER" id="PTHR22604">
    <property type="entry name" value="OXIDOREDUCTASES"/>
    <property type="match status" value="1"/>
</dbReference>
<keyword evidence="2" id="KW-0560">Oxidoreductase</keyword>
<evidence type="ECO:0000259" key="4">
    <source>
        <dbReference type="Pfam" id="PF22725"/>
    </source>
</evidence>
<dbReference type="InterPro" id="IPR050984">
    <property type="entry name" value="Gfo/Idh/MocA_domain"/>
</dbReference>
<evidence type="ECO:0000259" key="3">
    <source>
        <dbReference type="Pfam" id="PF01408"/>
    </source>
</evidence>
<dbReference type="Pfam" id="PF22725">
    <property type="entry name" value="GFO_IDH_MocA_C3"/>
    <property type="match status" value="1"/>
</dbReference>
<evidence type="ECO:0000256" key="2">
    <source>
        <dbReference type="ARBA" id="ARBA00023002"/>
    </source>
</evidence>
<dbReference type="Gene3D" id="3.30.360.10">
    <property type="entry name" value="Dihydrodipicolinate Reductase, domain 2"/>
    <property type="match status" value="1"/>
</dbReference>
<evidence type="ECO:0000256" key="1">
    <source>
        <dbReference type="ARBA" id="ARBA00010928"/>
    </source>
</evidence>
<reference evidence="5 6" key="1">
    <citation type="submission" date="2024-09" db="EMBL/GenBank/DDBJ databases">
        <authorList>
            <person name="Sun Q."/>
            <person name="Mori K."/>
        </authorList>
    </citation>
    <scope>NUCLEOTIDE SEQUENCE [LARGE SCALE GENOMIC DNA]</scope>
    <source>
        <strain evidence="5 6">TBRC 4576</strain>
    </source>
</reference>
<name>A0ABV5WV08_9LACO</name>
<dbReference type="InterPro" id="IPR036291">
    <property type="entry name" value="NAD(P)-bd_dom_sf"/>
</dbReference>
<accession>A0ABV5WV08</accession>
<sequence>MTKSFHWAIVGLGNIAHSFVKYFNQPDGEIYAVCSRSQAKADRFAAEHHIPKAYGQLSALLADPEVDIVYVATPHNYHIDTILPALRAGKHVFCEKAITMDSAQLETAKQLAAANGLVLAEAMTIYHMPLYAKLHTLAEQRQLGPLKMVQASFGSFKDPDPTNRFFNPELAGGALLDIGVYALAFVQEFLTAEPFLTGTTMHRFKTGVDESSTLTLRTAHDELATVALTFRAKMPKQGIVAFENGYFTINDYTRPDSATLTNAQGETELIHAGDAHNAMNYEIKAMQQMVAGQLPNTSLAKTTAVMAIMTAARTQWDYRYPFEK</sequence>
<comment type="caution">
    <text evidence="5">The sequence shown here is derived from an EMBL/GenBank/DDBJ whole genome shotgun (WGS) entry which is preliminary data.</text>
</comment>
<dbReference type="SUPFAM" id="SSF51735">
    <property type="entry name" value="NAD(P)-binding Rossmann-fold domains"/>
    <property type="match status" value="1"/>
</dbReference>
<feature type="domain" description="Gfo/Idh/MocA-like oxidoreductase N-terminal" evidence="3">
    <location>
        <begin position="5"/>
        <end position="120"/>
    </location>
</feature>
<keyword evidence="6" id="KW-1185">Reference proteome</keyword>
<comment type="similarity">
    <text evidence="1">Belongs to the Gfo/Idh/MocA family.</text>
</comment>
<gene>
    <name evidence="5" type="ORF">ACFFLI_08075</name>
</gene>
<proteinExistence type="inferred from homology"/>
<protein>
    <submittedName>
        <fullName evidence="5">Gfo/Idh/MocA family protein</fullName>
    </submittedName>
</protein>
<evidence type="ECO:0000313" key="5">
    <source>
        <dbReference type="EMBL" id="MFB9769818.1"/>
    </source>
</evidence>
<evidence type="ECO:0000313" key="6">
    <source>
        <dbReference type="Proteomes" id="UP001589691"/>
    </source>
</evidence>
<dbReference type="Proteomes" id="UP001589691">
    <property type="component" value="Unassembled WGS sequence"/>
</dbReference>
<dbReference type="InterPro" id="IPR055170">
    <property type="entry name" value="GFO_IDH_MocA-like_dom"/>
</dbReference>
<dbReference type="SUPFAM" id="SSF55347">
    <property type="entry name" value="Glyceraldehyde-3-phosphate dehydrogenase-like, C-terminal domain"/>
    <property type="match status" value="1"/>
</dbReference>
<dbReference type="EMBL" id="JBHLZY010000020">
    <property type="protein sequence ID" value="MFB9769818.1"/>
    <property type="molecule type" value="Genomic_DNA"/>
</dbReference>
<organism evidence="5 6">
    <name type="scientific">Lactiplantibacillus modestisalitolerans</name>
    <dbReference type="NCBI Taxonomy" id="1457219"/>
    <lineage>
        <taxon>Bacteria</taxon>
        <taxon>Bacillati</taxon>
        <taxon>Bacillota</taxon>
        <taxon>Bacilli</taxon>
        <taxon>Lactobacillales</taxon>
        <taxon>Lactobacillaceae</taxon>
        <taxon>Lactiplantibacillus</taxon>
    </lineage>
</organism>
<feature type="domain" description="GFO/IDH/MocA-like oxidoreductase" evidence="4">
    <location>
        <begin position="131"/>
        <end position="238"/>
    </location>
</feature>
<dbReference type="Pfam" id="PF01408">
    <property type="entry name" value="GFO_IDH_MocA"/>
    <property type="match status" value="1"/>
</dbReference>
<dbReference type="InterPro" id="IPR000683">
    <property type="entry name" value="Gfo/Idh/MocA-like_OxRdtase_N"/>
</dbReference>
<dbReference type="RefSeq" id="WP_137641539.1">
    <property type="nucleotide sequence ID" value="NZ_BJEA01000001.1"/>
</dbReference>